<reference evidence="1" key="1">
    <citation type="submission" date="2022-10" db="EMBL/GenBank/DDBJ databases">
        <title>The complete genomes of actinobacterial strains from the NBC collection.</title>
        <authorList>
            <person name="Joergensen T.S."/>
            <person name="Alvarez Arevalo M."/>
            <person name="Sterndorff E.B."/>
            <person name="Faurdal D."/>
            <person name="Vuksanovic O."/>
            <person name="Mourched A.-S."/>
            <person name="Charusanti P."/>
            <person name="Shaw S."/>
            <person name="Blin K."/>
            <person name="Weber T."/>
        </authorList>
    </citation>
    <scope>NUCLEOTIDE SEQUENCE</scope>
    <source>
        <strain evidence="1">NBC 01771</strain>
    </source>
</reference>
<organism evidence="1 2">
    <name type="scientific">Streptomyces scopuliridis</name>
    <dbReference type="NCBI Taxonomy" id="452529"/>
    <lineage>
        <taxon>Bacteria</taxon>
        <taxon>Bacillati</taxon>
        <taxon>Actinomycetota</taxon>
        <taxon>Actinomycetes</taxon>
        <taxon>Kitasatosporales</taxon>
        <taxon>Streptomycetaceae</taxon>
        <taxon>Streptomyces</taxon>
    </lineage>
</organism>
<keyword evidence="2" id="KW-1185">Reference proteome</keyword>
<accession>A0ACD4ZD81</accession>
<evidence type="ECO:0000313" key="1">
    <source>
        <dbReference type="EMBL" id="WSB95943.1"/>
    </source>
</evidence>
<proteinExistence type="predicted"/>
<name>A0ACD4ZD81_9ACTN</name>
<dbReference type="Proteomes" id="UP001348369">
    <property type="component" value="Chromosome"/>
</dbReference>
<dbReference type="EMBL" id="CP109109">
    <property type="protein sequence ID" value="WSB95943.1"/>
    <property type="molecule type" value="Genomic_DNA"/>
</dbReference>
<gene>
    <name evidence="1" type="ORF">OG835_02255</name>
</gene>
<protein>
    <submittedName>
        <fullName evidence="1">ABC transporter permease</fullName>
    </submittedName>
</protein>
<sequence>MTEFVSDTCAIAGRDLRHLLRLPEKLIGFTVMPLAMVLGLGILFGGSMRVPGGGEYGAYVSAGVVTSMAVSMTALSALGVVGDLQDGMFDRLRSLPVSRLAVLCGRVVVDSILVVVAMVSVASAAGIVGWPVGARPHAVLAGMGLEMLLGMGCSCLGIFLGLTFRNAEAVISVVPVCLLPVTFLSNAFVPPDGLPGWLRDVVGWNPVTAVTSTVRGLLSTSDAASTAGFFGHPAPFALAFCLVLIALAAPAATRAYDRAGAAR</sequence>
<evidence type="ECO:0000313" key="2">
    <source>
        <dbReference type="Proteomes" id="UP001348369"/>
    </source>
</evidence>